<protein>
    <submittedName>
        <fullName evidence="1 3">Uncharacterized protein</fullName>
    </submittedName>
</protein>
<dbReference type="EMBL" id="UZAM01009439">
    <property type="protein sequence ID" value="VDP09042.1"/>
    <property type="molecule type" value="Genomic_DNA"/>
</dbReference>
<evidence type="ECO:0000313" key="2">
    <source>
        <dbReference type="Proteomes" id="UP000270296"/>
    </source>
</evidence>
<name>A0A183IQZ4_9BILA</name>
<evidence type="ECO:0000313" key="1">
    <source>
        <dbReference type="EMBL" id="VDP09042.1"/>
    </source>
</evidence>
<dbReference type="WBParaSite" id="SBAD_0000627701-mRNA-1">
    <property type="protein sequence ID" value="SBAD_0000627701-mRNA-1"/>
    <property type="gene ID" value="SBAD_0000627701"/>
</dbReference>
<keyword evidence="2" id="KW-1185">Reference proteome</keyword>
<reference evidence="3" key="1">
    <citation type="submission" date="2016-06" db="UniProtKB">
        <authorList>
            <consortium name="WormBaseParasite"/>
        </authorList>
    </citation>
    <scope>IDENTIFICATION</scope>
</reference>
<dbReference type="AlphaFoldDB" id="A0A183IQZ4"/>
<organism evidence="3">
    <name type="scientific">Soboliphyme baturini</name>
    <dbReference type="NCBI Taxonomy" id="241478"/>
    <lineage>
        <taxon>Eukaryota</taxon>
        <taxon>Metazoa</taxon>
        <taxon>Ecdysozoa</taxon>
        <taxon>Nematoda</taxon>
        <taxon>Enoplea</taxon>
        <taxon>Dorylaimia</taxon>
        <taxon>Dioctophymatida</taxon>
        <taxon>Dioctophymatoidea</taxon>
        <taxon>Soboliphymatidae</taxon>
        <taxon>Soboliphyme</taxon>
    </lineage>
</organism>
<reference evidence="1 2" key="2">
    <citation type="submission" date="2018-11" db="EMBL/GenBank/DDBJ databases">
        <authorList>
            <consortium name="Pathogen Informatics"/>
        </authorList>
    </citation>
    <scope>NUCLEOTIDE SEQUENCE [LARGE SCALE GENOMIC DNA]</scope>
</reference>
<proteinExistence type="predicted"/>
<accession>A0A183IQZ4</accession>
<gene>
    <name evidence="1" type="ORF">SBAD_LOCUS6041</name>
</gene>
<dbReference type="Proteomes" id="UP000270296">
    <property type="component" value="Unassembled WGS sequence"/>
</dbReference>
<evidence type="ECO:0000313" key="3">
    <source>
        <dbReference type="WBParaSite" id="SBAD_0000627701-mRNA-1"/>
    </source>
</evidence>
<sequence length="34" mass="4221">MEVMFFETCFSWRLKKLKVIFLPNFEQHVQLVCE</sequence>